<reference evidence="5 6" key="1">
    <citation type="submission" date="2014-04" db="EMBL/GenBank/DDBJ databases">
        <authorList>
            <consortium name="DOE Joint Genome Institute"/>
            <person name="Kuo A."/>
            <person name="Tarkka M."/>
            <person name="Buscot F."/>
            <person name="Kohler A."/>
            <person name="Nagy L.G."/>
            <person name="Floudas D."/>
            <person name="Copeland A."/>
            <person name="Barry K.W."/>
            <person name="Cichocki N."/>
            <person name="Veneault-Fourrey C."/>
            <person name="LaButti K."/>
            <person name="Lindquist E.A."/>
            <person name="Lipzen A."/>
            <person name="Lundell T."/>
            <person name="Morin E."/>
            <person name="Murat C."/>
            <person name="Sun H."/>
            <person name="Tunlid A."/>
            <person name="Henrissat B."/>
            <person name="Grigoriev I.V."/>
            <person name="Hibbett D.S."/>
            <person name="Martin F."/>
            <person name="Nordberg H.P."/>
            <person name="Cantor M.N."/>
            <person name="Hua S.X."/>
        </authorList>
    </citation>
    <scope>NUCLEOTIDE SEQUENCE [LARGE SCALE GENOMIC DNA]</scope>
    <source>
        <strain evidence="5 6">F 1598</strain>
    </source>
</reference>
<keyword evidence="2 3" id="KW-0378">Hydrolase</keyword>
<dbReference type="STRING" id="765440.A0A0C3AYT4"/>
<evidence type="ECO:0000256" key="3">
    <source>
        <dbReference type="RuleBase" id="RU361235"/>
    </source>
</evidence>
<dbReference type="InterPro" id="IPR019826">
    <property type="entry name" value="Carboxylesterase_B_AS"/>
</dbReference>
<feature type="non-terminal residue" evidence="5">
    <location>
        <position position="1"/>
    </location>
</feature>
<evidence type="ECO:0000256" key="1">
    <source>
        <dbReference type="ARBA" id="ARBA00005964"/>
    </source>
</evidence>
<dbReference type="EC" id="3.1.1.-" evidence="3"/>
<dbReference type="Proteomes" id="UP000054166">
    <property type="component" value="Unassembled WGS sequence"/>
</dbReference>
<dbReference type="OrthoDB" id="408631at2759"/>
<dbReference type="SUPFAM" id="SSF53474">
    <property type="entry name" value="alpha/beta-Hydrolases"/>
    <property type="match status" value="1"/>
</dbReference>
<evidence type="ECO:0000313" key="5">
    <source>
        <dbReference type="EMBL" id="KIM79158.1"/>
    </source>
</evidence>
<sequence length="66" mass="7108">FGGDPTKVTIWGQSAGSVLQHVVSHAGRTDPPLFRAAITSLTFLPSQYAAYDPIPTVRYLFCALSL</sequence>
<organism evidence="5 6">
    <name type="scientific">Piloderma croceum (strain F 1598)</name>
    <dbReference type="NCBI Taxonomy" id="765440"/>
    <lineage>
        <taxon>Eukaryota</taxon>
        <taxon>Fungi</taxon>
        <taxon>Dikarya</taxon>
        <taxon>Basidiomycota</taxon>
        <taxon>Agaricomycotina</taxon>
        <taxon>Agaricomycetes</taxon>
        <taxon>Agaricomycetidae</taxon>
        <taxon>Atheliales</taxon>
        <taxon>Atheliaceae</taxon>
        <taxon>Piloderma</taxon>
    </lineage>
</organism>
<proteinExistence type="inferred from homology"/>
<comment type="similarity">
    <text evidence="1 3">Belongs to the type-B carboxylesterase/lipase family.</text>
</comment>
<dbReference type="GO" id="GO:0016787">
    <property type="term" value="F:hydrolase activity"/>
    <property type="evidence" value="ECO:0007669"/>
    <property type="project" value="UniProtKB-KW"/>
</dbReference>
<dbReference type="EMBL" id="KN833011">
    <property type="protein sequence ID" value="KIM79158.1"/>
    <property type="molecule type" value="Genomic_DNA"/>
</dbReference>
<dbReference type="InParanoid" id="A0A0C3AYT4"/>
<dbReference type="Pfam" id="PF00135">
    <property type="entry name" value="COesterase"/>
    <property type="match status" value="1"/>
</dbReference>
<protein>
    <recommendedName>
        <fullName evidence="3">Carboxylic ester hydrolase</fullName>
        <ecNumber evidence="3">3.1.1.-</ecNumber>
    </recommendedName>
</protein>
<dbReference type="InterPro" id="IPR029058">
    <property type="entry name" value="AB_hydrolase_fold"/>
</dbReference>
<dbReference type="PROSITE" id="PS00122">
    <property type="entry name" value="CARBOXYLESTERASE_B_1"/>
    <property type="match status" value="1"/>
</dbReference>
<accession>A0A0C3AYT4</accession>
<dbReference type="HOGENOM" id="CLU_195459_0_0_1"/>
<keyword evidence="6" id="KW-1185">Reference proteome</keyword>
<evidence type="ECO:0000313" key="6">
    <source>
        <dbReference type="Proteomes" id="UP000054166"/>
    </source>
</evidence>
<dbReference type="Gene3D" id="3.40.50.1820">
    <property type="entry name" value="alpha/beta hydrolase"/>
    <property type="match status" value="1"/>
</dbReference>
<reference evidence="6" key="2">
    <citation type="submission" date="2015-01" db="EMBL/GenBank/DDBJ databases">
        <title>Evolutionary Origins and Diversification of the Mycorrhizal Mutualists.</title>
        <authorList>
            <consortium name="DOE Joint Genome Institute"/>
            <consortium name="Mycorrhizal Genomics Consortium"/>
            <person name="Kohler A."/>
            <person name="Kuo A."/>
            <person name="Nagy L.G."/>
            <person name="Floudas D."/>
            <person name="Copeland A."/>
            <person name="Barry K.W."/>
            <person name="Cichocki N."/>
            <person name="Veneault-Fourrey C."/>
            <person name="LaButti K."/>
            <person name="Lindquist E.A."/>
            <person name="Lipzen A."/>
            <person name="Lundell T."/>
            <person name="Morin E."/>
            <person name="Murat C."/>
            <person name="Riley R."/>
            <person name="Ohm R."/>
            <person name="Sun H."/>
            <person name="Tunlid A."/>
            <person name="Henrissat B."/>
            <person name="Grigoriev I.V."/>
            <person name="Hibbett D.S."/>
            <person name="Martin F."/>
        </authorList>
    </citation>
    <scope>NUCLEOTIDE SEQUENCE [LARGE SCALE GENOMIC DNA]</scope>
    <source>
        <strain evidence="6">F 1598</strain>
    </source>
</reference>
<evidence type="ECO:0000259" key="4">
    <source>
        <dbReference type="Pfam" id="PF00135"/>
    </source>
</evidence>
<feature type="domain" description="Carboxylesterase type B" evidence="4">
    <location>
        <begin position="1"/>
        <end position="39"/>
    </location>
</feature>
<dbReference type="InterPro" id="IPR002018">
    <property type="entry name" value="CarbesteraseB"/>
</dbReference>
<evidence type="ECO:0000256" key="2">
    <source>
        <dbReference type="ARBA" id="ARBA00022801"/>
    </source>
</evidence>
<name>A0A0C3AYT4_PILCF</name>
<dbReference type="AlphaFoldDB" id="A0A0C3AYT4"/>
<gene>
    <name evidence="5" type="ORF">PILCRDRAFT_74551</name>
</gene>